<dbReference type="OrthoDB" id="10003873at2759"/>
<dbReference type="CDD" id="cd18374">
    <property type="entry name" value="BTB2_POZ_KCTD19"/>
    <property type="match status" value="1"/>
</dbReference>
<sequence>MEPVPEKGAKSTEVANGGVGALNESLGCAELNLLYEQALGLQLMPLLQTLDNLKEGKHHLRVRPADIPVAERASLNYWRTWKCISKPSEFPIKSPAFTGLHDKAPLGLMDTPLLDTEEEVHYCFLPLDLVAKYPSLVTEDNLLWLAETVALIECECSEFRFIVNFLRSHKILLPDNFSNIDVLEAEVEILEIPELTEAVRLYRMNMGGCSRTSCPPPSPGKGGRTANLESVKSLYAMALGLLVKYPDSALGQLRIESTLDGSRLYITGNGVLFQHVYELCAFLDKRDITYEPMKVALKTHLEPRTLPPMDVLNEEWTAGITIYSPQQIIKLYVGSHWYATTLQTLMKYPELLSNTQRVYWITYGQTLLIHGDGQMFRHILNFLRLGKLFLPSEFKEWPLFCQEVEEYHIPALSEALAQCEAYKSWTQEKESENEEAFPIRKLHVVTEGTGSMVEFSRDAKETTTCMPVDFQDCSDRTPWNKAKGNLTRSSQMEEAEQYTRTIQVSLCRSAKRGGNPSTYSHCSGLCANPRHWGSHSESPPKKKCTTINLTQKSDAKDPPVTPMQKLISLVREWDMVNCKQWEFQPLTASRSSSLEEAMLHVPSGNEATSQPGTSAAWKAHSITSEKDAGPQTGPGAGVKDKGPEPTFKPYFPTKRAVTLKDWGKQRPKERENPAPEQPLPNVNGIDNPGAILKVTHPPVVGSDGSCMFFEDSIIYTTQMDNIKHTPLTASPQPREVTFLSFSLSWEEMFYAQKCHRFLTDIILDSIRQKDPKAITAKVVSLAYRLWTLNISPKQFVVDLLAITGFKDDRHTQERLYSWVELTLPFARKYGRCVDLLIQRGLSRSVSYSVLGKSGDGVLWGMALTHPYPGQEPLEPLADGHWDETSESSGAREEDWICCFLWEVGWIQGARNTQKSWISVQVQIERPQNRTRGTISRKGAQGTQIGVVRVKWGHSNGGPRANICTYPSLARDTLWEEGLTLFPKSVSLLRLLGGHILFGTVQGLTLVVDSLPPEQTGDISCPGLFGGHIGGLQYKQVPGLATTEPDLKAQFAFPTAFSEAKVRHLHGQGKELSPRRGLLKSSSSSKRKTRRQDLWRPARTVNSSCRTNCPCSLRLTCKVEAQEMSSHSHSPLLHPRCFPTWPGMTYITALDGIHG</sequence>
<evidence type="ECO:0000313" key="3">
    <source>
        <dbReference type="Proteomes" id="UP000092124"/>
    </source>
</evidence>
<feature type="region of interest" description="Disordered" evidence="1">
    <location>
        <begin position="600"/>
        <end position="685"/>
    </location>
</feature>
<dbReference type="SUPFAM" id="SSF54695">
    <property type="entry name" value="POZ domain"/>
    <property type="match status" value="2"/>
</dbReference>
<dbReference type="Gene3D" id="3.30.710.10">
    <property type="entry name" value="Potassium Channel Kv1.1, Chain A"/>
    <property type="match status" value="1"/>
</dbReference>
<accession>A0A1A6FWL0</accession>
<comment type="caution">
    <text evidence="2">The sequence shown here is derived from an EMBL/GenBank/DDBJ whole genome shotgun (WGS) entry which is preliminary data.</text>
</comment>
<dbReference type="Proteomes" id="UP000092124">
    <property type="component" value="Unassembled WGS sequence"/>
</dbReference>
<dbReference type="PANTHER" id="PTHR14499:SF20">
    <property type="entry name" value="BTB_POZ DOMAIN-CONTAINING PROTEIN KCTD19"/>
    <property type="match status" value="1"/>
</dbReference>
<evidence type="ECO:0000256" key="1">
    <source>
        <dbReference type="SAM" id="MobiDB-lite"/>
    </source>
</evidence>
<dbReference type="AlphaFoldDB" id="A0A1A6FWL0"/>
<reference evidence="2 3" key="1">
    <citation type="submission" date="2016-06" db="EMBL/GenBank/DDBJ databases">
        <title>The Draft Genome Sequence and Annotation of the Desert Woodrat Neotoma lepida.</title>
        <authorList>
            <person name="Campbell M."/>
            <person name="Oakeson K.F."/>
            <person name="Yandell M."/>
            <person name="Halpert J.R."/>
            <person name="Dearing D."/>
        </authorList>
    </citation>
    <scope>NUCLEOTIDE SEQUENCE [LARGE SCALE GENOMIC DNA]</scope>
    <source>
        <strain evidence="2">417</strain>
        <tissue evidence="2">Liver</tissue>
    </source>
</reference>
<name>A0A1A6FWL0_NEOLE</name>
<evidence type="ECO:0000313" key="2">
    <source>
        <dbReference type="EMBL" id="OBS58308.1"/>
    </source>
</evidence>
<dbReference type="STRING" id="56216.A0A1A6FWL0"/>
<proteinExistence type="predicted"/>
<keyword evidence="3" id="KW-1185">Reference proteome</keyword>
<protein>
    <recommendedName>
        <fullName evidence="4">Potassium channel tetramerisation-type BTB domain-containing protein</fullName>
    </recommendedName>
</protein>
<dbReference type="EMBL" id="LZPO01116607">
    <property type="protein sequence ID" value="OBS58308.1"/>
    <property type="molecule type" value="Genomic_DNA"/>
</dbReference>
<feature type="compositionally biased region" description="Low complexity" evidence="1">
    <location>
        <begin position="1074"/>
        <end position="1083"/>
    </location>
</feature>
<dbReference type="PANTHER" id="PTHR14499">
    <property type="entry name" value="POTASSIUM CHANNEL TETRAMERIZATION DOMAIN-CONTAINING"/>
    <property type="match status" value="1"/>
</dbReference>
<gene>
    <name evidence="2" type="ORF">A6R68_10542</name>
</gene>
<feature type="region of interest" description="Disordered" evidence="1">
    <location>
        <begin position="1063"/>
        <end position="1095"/>
    </location>
</feature>
<evidence type="ECO:0008006" key="4">
    <source>
        <dbReference type="Google" id="ProtNLM"/>
    </source>
</evidence>
<feature type="compositionally biased region" description="Basic and acidic residues" evidence="1">
    <location>
        <begin position="661"/>
        <end position="673"/>
    </location>
</feature>
<dbReference type="InterPro" id="IPR011333">
    <property type="entry name" value="SKP1/BTB/POZ_sf"/>
</dbReference>
<organism evidence="2 3">
    <name type="scientific">Neotoma lepida</name>
    <name type="common">Desert woodrat</name>
    <dbReference type="NCBI Taxonomy" id="56216"/>
    <lineage>
        <taxon>Eukaryota</taxon>
        <taxon>Metazoa</taxon>
        <taxon>Chordata</taxon>
        <taxon>Craniata</taxon>
        <taxon>Vertebrata</taxon>
        <taxon>Euteleostomi</taxon>
        <taxon>Mammalia</taxon>
        <taxon>Eutheria</taxon>
        <taxon>Euarchontoglires</taxon>
        <taxon>Glires</taxon>
        <taxon>Rodentia</taxon>
        <taxon>Myomorpha</taxon>
        <taxon>Muroidea</taxon>
        <taxon>Cricetidae</taxon>
        <taxon>Neotominae</taxon>
        <taxon>Neotoma</taxon>
    </lineage>
</organism>